<evidence type="ECO:0000313" key="2">
    <source>
        <dbReference type="EMBL" id="BAJ86647.1"/>
    </source>
</evidence>
<reference evidence="2" key="1">
    <citation type="journal article" date="2011" name="Plant Physiol.">
        <title>Comprehensive sequence analysis of 24,783 barley full-length cDNAs derived from 12 clone libraries.</title>
        <authorList>
            <person name="Matsumoto T."/>
            <person name="Tanaka T."/>
            <person name="Sakai H."/>
            <person name="Amano N."/>
            <person name="Kanamori H."/>
            <person name="Kurita K."/>
            <person name="Kikuta A."/>
            <person name="Kamiya K."/>
            <person name="Yamamoto M."/>
            <person name="Ikawa H."/>
            <person name="Fujii N."/>
            <person name="Hori K."/>
            <person name="Itoh T."/>
            <person name="Sato K."/>
        </authorList>
    </citation>
    <scope>NUCLEOTIDE SEQUENCE</scope>
    <source>
        <tissue evidence="2">Shoot</tissue>
    </source>
</reference>
<proteinExistence type="evidence at transcript level"/>
<name>F2CUX6_HORVV</name>
<dbReference type="EMBL" id="AK355428">
    <property type="protein sequence ID" value="BAJ86647.1"/>
    <property type="molecule type" value="mRNA"/>
</dbReference>
<sequence length="242" mass="26468">MEGGAGRRGRFKGRGMAGWVATPTQPQPQPQPQRQGGRGREWRGQPIAATAGVGAVVVEPVGRPTACLPSWCLWTETCRSGANVSFDGPVASSPPSRPSLEHVCMGRVPRVVCLCRPLNVPQWKRHDSNTRVIIRYTSILAAWPAEIIYSPWILQVCSSGRSQASGKPKRCHPAVPAGFVSKFPWRRDTGGRMDGWIFSEAAATVALARGCREGHMRLSAPGPQRRLHALFHVHMLLTVTRQ</sequence>
<evidence type="ECO:0000256" key="1">
    <source>
        <dbReference type="SAM" id="MobiDB-lite"/>
    </source>
</evidence>
<protein>
    <submittedName>
        <fullName evidence="2">Predicted protein</fullName>
    </submittedName>
</protein>
<feature type="region of interest" description="Disordered" evidence="1">
    <location>
        <begin position="1"/>
        <end position="41"/>
    </location>
</feature>
<organism evidence="2">
    <name type="scientific">Hordeum vulgare subsp. vulgare</name>
    <name type="common">Domesticated barley</name>
    <dbReference type="NCBI Taxonomy" id="112509"/>
    <lineage>
        <taxon>Eukaryota</taxon>
        <taxon>Viridiplantae</taxon>
        <taxon>Streptophyta</taxon>
        <taxon>Embryophyta</taxon>
        <taxon>Tracheophyta</taxon>
        <taxon>Spermatophyta</taxon>
        <taxon>Magnoliopsida</taxon>
        <taxon>Liliopsida</taxon>
        <taxon>Poales</taxon>
        <taxon>Poaceae</taxon>
        <taxon>BOP clade</taxon>
        <taxon>Pooideae</taxon>
        <taxon>Triticodae</taxon>
        <taxon>Triticeae</taxon>
        <taxon>Hordeinae</taxon>
        <taxon>Hordeum</taxon>
    </lineage>
</organism>
<dbReference type="AlphaFoldDB" id="F2CUX6"/>
<accession>F2CUX6</accession>